<gene>
    <name evidence="1" type="ORF">F511_21008</name>
</gene>
<keyword evidence="2" id="KW-1185">Reference proteome</keyword>
<evidence type="ECO:0000313" key="2">
    <source>
        <dbReference type="Proteomes" id="UP000250235"/>
    </source>
</evidence>
<evidence type="ECO:0000313" key="1">
    <source>
        <dbReference type="EMBL" id="KZV47420.1"/>
    </source>
</evidence>
<dbReference type="EMBL" id="KQ995295">
    <property type="protein sequence ID" value="KZV47420.1"/>
    <property type="molecule type" value="Genomic_DNA"/>
</dbReference>
<protein>
    <submittedName>
        <fullName evidence="1">TMV resistance protein N-like</fullName>
    </submittedName>
</protein>
<name>A0A2Z7CJX9_9LAMI</name>
<dbReference type="AlphaFoldDB" id="A0A2Z7CJX9"/>
<proteinExistence type="predicted"/>
<reference evidence="1 2" key="1">
    <citation type="journal article" date="2015" name="Proc. Natl. Acad. Sci. U.S.A.">
        <title>The resurrection genome of Boea hygrometrica: A blueprint for survival of dehydration.</title>
        <authorList>
            <person name="Xiao L."/>
            <person name="Yang G."/>
            <person name="Zhang L."/>
            <person name="Yang X."/>
            <person name="Zhao S."/>
            <person name="Ji Z."/>
            <person name="Zhou Q."/>
            <person name="Hu M."/>
            <person name="Wang Y."/>
            <person name="Chen M."/>
            <person name="Xu Y."/>
            <person name="Jin H."/>
            <person name="Xiao X."/>
            <person name="Hu G."/>
            <person name="Bao F."/>
            <person name="Hu Y."/>
            <person name="Wan P."/>
            <person name="Li L."/>
            <person name="Deng X."/>
            <person name="Kuang T."/>
            <person name="Xiang C."/>
            <person name="Zhu J.K."/>
            <person name="Oliver M.J."/>
            <person name="He Y."/>
        </authorList>
    </citation>
    <scope>NUCLEOTIDE SEQUENCE [LARGE SCALE GENOMIC DNA]</scope>
    <source>
        <strain evidence="2">cv. XS01</strain>
    </source>
</reference>
<dbReference type="Proteomes" id="UP000250235">
    <property type="component" value="Unassembled WGS sequence"/>
</dbReference>
<accession>A0A2Z7CJX9</accession>
<sequence>MFDQPLGCSASPANSRRFRTPFFTIKVALDSSRKALSFHTNLGGCRGLEKKHEGAVFVHVFRCSGWIQTSRGLNCGNCCAESEIKVWILSFKSVHVFRCSGWIQTSRGLNCGNCCAESEIKLCLAYCAVVFLPGCEGERRYCTLISLLGLLATMRRVVNYHSSWARQRQVDLFDASDLVELCLSSLAPFPVLLSVLGFDPMSLWGLVVFLACCVVQVSKVIQLVEVLTQLEVPQEVVRVSQ</sequence>
<organism evidence="1 2">
    <name type="scientific">Dorcoceras hygrometricum</name>
    <dbReference type="NCBI Taxonomy" id="472368"/>
    <lineage>
        <taxon>Eukaryota</taxon>
        <taxon>Viridiplantae</taxon>
        <taxon>Streptophyta</taxon>
        <taxon>Embryophyta</taxon>
        <taxon>Tracheophyta</taxon>
        <taxon>Spermatophyta</taxon>
        <taxon>Magnoliopsida</taxon>
        <taxon>eudicotyledons</taxon>
        <taxon>Gunneridae</taxon>
        <taxon>Pentapetalae</taxon>
        <taxon>asterids</taxon>
        <taxon>lamiids</taxon>
        <taxon>Lamiales</taxon>
        <taxon>Gesneriaceae</taxon>
        <taxon>Didymocarpoideae</taxon>
        <taxon>Trichosporeae</taxon>
        <taxon>Loxocarpinae</taxon>
        <taxon>Dorcoceras</taxon>
    </lineage>
</organism>